<sequence>MPVAVHQLAGALVRGKRLAKKAGTAATTRGGKPSLFVVSSLRSSEIHGRVYRLRDLEIKAATAAKLRPAHARLSFARTRMKHTIDRVGFTSNGDEGKRSATSDSYSATRDSYLLAKEQHFLAAGLMVDCSLVDFAVVYQAFEMPRWGSHLNLQSRSAEPKEHGRN</sequence>
<dbReference type="Proteomes" id="UP000735874">
    <property type="component" value="Unassembled WGS sequence"/>
</dbReference>
<gene>
    <name evidence="1" type="ORF">PC113_g9528</name>
    <name evidence="2" type="ORF">PC118_g5611</name>
</gene>
<name>A0A8T1G6W9_9STRA</name>
<evidence type="ECO:0000313" key="3">
    <source>
        <dbReference type="Proteomes" id="UP000697107"/>
    </source>
</evidence>
<dbReference type="EMBL" id="RCMG01000240">
    <property type="protein sequence ID" value="KAG2858763.1"/>
    <property type="molecule type" value="Genomic_DNA"/>
</dbReference>
<protein>
    <submittedName>
        <fullName evidence="2">Uncharacterized protein</fullName>
    </submittedName>
</protein>
<evidence type="ECO:0000313" key="2">
    <source>
        <dbReference type="EMBL" id="KAG2990464.1"/>
    </source>
</evidence>
<reference evidence="2" key="1">
    <citation type="submission" date="2018-10" db="EMBL/GenBank/DDBJ databases">
        <title>Effector identification in a new, highly contiguous assembly of the strawberry crown rot pathogen Phytophthora cactorum.</title>
        <authorList>
            <person name="Armitage A.D."/>
            <person name="Nellist C.F."/>
            <person name="Bates H."/>
            <person name="Vickerstaff R.J."/>
            <person name="Harrison R.J."/>
        </authorList>
    </citation>
    <scope>NUCLEOTIDE SEQUENCE</scope>
    <source>
        <strain evidence="1">15-7</strain>
        <strain evidence="2">P415</strain>
    </source>
</reference>
<dbReference type="EMBL" id="RCML01000117">
    <property type="protein sequence ID" value="KAG2990464.1"/>
    <property type="molecule type" value="Genomic_DNA"/>
</dbReference>
<accession>A0A8T1G6W9</accession>
<dbReference type="Proteomes" id="UP000697107">
    <property type="component" value="Unassembled WGS sequence"/>
</dbReference>
<comment type="caution">
    <text evidence="2">The sequence shown here is derived from an EMBL/GenBank/DDBJ whole genome shotgun (WGS) entry which is preliminary data.</text>
</comment>
<organism evidence="2 3">
    <name type="scientific">Phytophthora cactorum</name>
    <dbReference type="NCBI Taxonomy" id="29920"/>
    <lineage>
        <taxon>Eukaryota</taxon>
        <taxon>Sar</taxon>
        <taxon>Stramenopiles</taxon>
        <taxon>Oomycota</taxon>
        <taxon>Peronosporomycetes</taxon>
        <taxon>Peronosporales</taxon>
        <taxon>Peronosporaceae</taxon>
        <taxon>Phytophthora</taxon>
    </lineage>
</organism>
<dbReference type="AlphaFoldDB" id="A0A8T1G6W9"/>
<proteinExistence type="predicted"/>
<evidence type="ECO:0000313" key="1">
    <source>
        <dbReference type="EMBL" id="KAG2858763.1"/>
    </source>
</evidence>